<dbReference type="PANTHER" id="PTHR43397">
    <property type="entry name" value="ERGOTHIONEINE BIOSYNTHESIS PROTEIN 1"/>
    <property type="match status" value="1"/>
</dbReference>
<dbReference type="GO" id="GO:0032259">
    <property type="term" value="P:methylation"/>
    <property type="evidence" value="ECO:0007669"/>
    <property type="project" value="UniProtKB-KW"/>
</dbReference>
<dbReference type="PIRSF" id="PIRSF018005">
    <property type="entry name" value="UCP018005"/>
    <property type="match status" value="1"/>
</dbReference>
<dbReference type="EMBL" id="CP055156">
    <property type="protein sequence ID" value="QNF34567.1"/>
    <property type="molecule type" value="Genomic_DNA"/>
</dbReference>
<name>A0A7G7GBN3_9BACT</name>
<feature type="domain" description="Histidine-specific methyltransferase SAM-dependent" evidence="3">
    <location>
        <begin position="21"/>
        <end position="328"/>
    </location>
</feature>
<dbReference type="Proteomes" id="UP000515237">
    <property type="component" value="Chromosome"/>
</dbReference>
<evidence type="ECO:0000259" key="3">
    <source>
        <dbReference type="Pfam" id="PF10017"/>
    </source>
</evidence>
<dbReference type="PANTHER" id="PTHR43397:SF1">
    <property type="entry name" value="ERGOTHIONEINE BIOSYNTHESIS PROTEIN 1"/>
    <property type="match status" value="1"/>
</dbReference>
<keyword evidence="2 4" id="KW-0808">Transferase</keyword>
<dbReference type="EC" id="2.1.1.44" evidence="4"/>
<dbReference type="InterPro" id="IPR029063">
    <property type="entry name" value="SAM-dependent_MTases_sf"/>
</dbReference>
<evidence type="ECO:0000313" key="4">
    <source>
        <dbReference type="EMBL" id="QNF34567.1"/>
    </source>
</evidence>
<dbReference type="GO" id="GO:0052706">
    <property type="term" value="F:L-histidine N(alpha)-methyltransferase activity"/>
    <property type="evidence" value="ECO:0007669"/>
    <property type="project" value="UniProtKB-EC"/>
</dbReference>
<accession>A0A7G7GBN3</accession>
<organism evidence="4 5">
    <name type="scientific">Adhaeribacter swui</name>
    <dbReference type="NCBI Taxonomy" id="2086471"/>
    <lineage>
        <taxon>Bacteria</taxon>
        <taxon>Pseudomonadati</taxon>
        <taxon>Bacteroidota</taxon>
        <taxon>Cytophagia</taxon>
        <taxon>Cytophagales</taxon>
        <taxon>Hymenobacteraceae</taxon>
        <taxon>Adhaeribacter</taxon>
    </lineage>
</organism>
<dbReference type="KEGG" id="aswu:HUW51_18210"/>
<dbReference type="InterPro" id="IPR019257">
    <property type="entry name" value="MeTrfase_dom"/>
</dbReference>
<dbReference type="AlphaFoldDB" id="A0A7G7GBN3"/>
<proteinExistence type="predicted"/>
<sequence length="330" mass="37483">MKPKTALPNVTTLEEADTNQFAQDIIQGLSGNPKTLSSKYFYDGTGSRLFQQIMDLPEYYLTRTETEIFTRQQEAITKAFCAPGSFDLVDLGSGDAAKTKILLRALVNQAVDFTYVPIDISLDAVQELQLSLADELPGLKVAPLTGDYFEALQQLQTQSTNRKVLLFLGSNIGNFSYPEIRNFLKNLRQYFVAGDQLLIGFDLKKDPRVIRSAYDDQAGITAEFNFNLLRRINQTFNGNFNLNHFKHFAEYNPVSGEMKSFLVSTHNQEVTLHDLDFNFKLSAWEAIHTESSFKFSESQIKELAQEANLQTEYVYTDSQEYFADVLFRVS</sequence>
<dbReference type="SUPFAM" id="SSF53335">
    <property type="entry name" value="S-adenosyl-L-methionine-dependent methyltransferases"/>
    <property type="match status" value="1"/>
</dbReference>
<protein>
    <submittedName>
        <fullName evidence="4">L-histidine N(Alpha)-methyltransferase</fullName>
        <ecNumber evidence="4">2.1.1.44</ecNumber>
    </submittedName>
</protein>
<dbReference type="RefSeq" id="WP_185271047.1">
    <property type="nucleotide sequence ID" value="NZ_CP055156.1"/>
</dbReference>
<dbReference type="NCBIfam" id="TIGR03438">
    <property type="entry name" value="egtD_ergothio"/>
    <property type="match status" value="1"/>
</dbReference>
<evidence type="ECO:0000256" key="1">
    <source>
        <dbReference type="ARBA" id="ARBA00022603"/>
    </source>
</evidence>
<reference evidence="4 5" key="1">
    <citation type="journal article" date="2018" name="Int. J. Syst. Evol. Microbiol.">
        <title>Adhaeribacter swui sp. nov., isolated from wet mud.</title>
        <authorList>
            <person name="Kim D.U."/>
            <person name="Kim K.W."/>
            <person name="Kang M.S."/>
            <person name="Kim J.Y."/>
            <person name="Jang J.H."/>
            <person name="Kim M.K."/>
        </authorList>
    </citation>
    <scope>NUCLEOTIDE SEQUENCE [LARGE SCALE GENOMIC DNA]</scope>
    <source>
        <strain evidence="4 5">KCTC 52873</strain>
    </source>
</reference>
<dbReference type="InterPro" id="IPR035094">
    <property type="entry name" value="EgtD"/>
</dbReference>
<dbReference type="InterPro" id="IPR017804">
    <property type="entry name" value="MeTrfase_EgtD-like"/>
</dbReference>
<evidence type="ECO:0000313" key="5">
    <source>
        <dbReference type="Proteomes" id="UP000515237"/>
    </source>
</evidence>
<dbReference type="Pfam" id="PF10017">
    <property type="entry name" value="Methyltransf_33"/>
    <property type="match status" value="1"/>
</dbReference>
<evidence type="ECO:0000256" key="2">
    <source>
        <dbReference type="ARBA" id="ARBA00022679"/>
    </source>
</evidence>
<keyword evidence="5" id="KW-1185">Reference proteome</keyword>
<dbReference type="InterPro" id="IPR051128">
    <property type="entry name" value="EgtD_Methyltrsf_superfamily"/>
</dbReference>
<gene>
    <name evidence="4" type="primary">egtD</name>
    <name evidence="4" type="ORF">HUW51_18210</name>
</gene>
<keyword evidence="1 4" id="KW-0489">Methyltransferase</keyword>
<dbReference type="Gene3D" id="3.40.50.150">
    <property type="entry name" value="Vaccinia Virus protein VP39"/>
    <property type="match status" value="1"/>
</dbReference>